<dbReference type="SMART" id="SM00387">
    <property type="entry name" value="HATPase_c"/>
    <property type="match status" value="1"/>
</dbReference>
<evidence type="ECO:0000313" key="9">
    <source>
        <dbReference type="Proteomes" id="UP001596368"/>
    </source>
</evidence>
<dbReference type="InterPro" id="IPR036890">
    <property type="entry name" value="HATPase_C_sf"/>
</dbReference>
<reference evidence="8 9" key="1">
    <citation type="journal article" date="2019" name="Int. J. Syst. Evol. Microbiol.">
        <title>The Global Catalogue of Microorganisms (GCM) 10K type strain sequencing project: providing services to taxonomists for standard genome sequencing and annotation.</title>
        <authorList>
            <consortium name="The Broad Institute Genomics Platform"/>
            <consortium name="The Broad Institute Genome Sequencing Center for Infectious Disease"/>
            <person name="Wu L."/>
            <person name="Ma J."/>
        </authorList>
    </citation>
    <scope>NUCLEOTIDE SEQUENCE [LARGE SCALE GENOMIC DNA]</scope>
    <source>
        <strain evidence="8 9">DT92</strain>
    </source>
</reference>
<evidence type="ECO:0000256" key="4">
    <source>
        <dbReference type="ARBA" id="ARBA00022777"/>
    </source>
</evidence>
<dbReference type="InterPro" id="IPR050736">
    <property type="entry name" value="Sensor_HK_Regulatory"/>
</dbReference>
<dbReference type="PANTHER" id="PTHR43711">
    <property type="entry name" value="TWO-COMPONENT HISTIDINE KINASE"/>
    <property type="match status" value="1"/>
</dbReference>
<dbReference type="SUPFAM" id="SSF55874">
    <property type="entry name" value="ATPase domain of HSP90 chaperone/DNA topoisomerase II/histidine kinase"/>
    <property type="match status" value="1"/>
</dbReference>
<keyword evidence="3" id="KW-0808">Transferase</keyword>
<evidence type="ECO:0000256" key="6">
    <source>
        <dbReference type="SAM" id="MobiDB-lite"/>
    </source>
</evidence>
<dbReference type="InterPro" id="IPR005467">
    <property type="entry name" value="His_kinase_dom"/>
</dbReference>
<keyword evidence="5" id="KW-0902">Two-component regulatory system</keyword>
<organism evidence="8 9">
    <name type="scientific">Halobaculum litoreum</name>
    <dbReference type="NCBI Taxonomy" id="3031998"/>
    <lineage>
        <taxon>Archaea</taxon>
        <taxon>Methanobacteriati</taxon>
        <taxon>Methanobacteriota</taxon>
        <taxon>Stenosarchaea group</taxon>
        <taxon>Halobacteria</taxon>
        <taxon>Halobacteriales</taxon>
        <taxon>Haloferacaceae</taxon>
        <taxon>Halobaculum</taxon>
    </lineage>
</organism>
<evidence type="ECO:0000256" key="3">
    <source>
        <dbReference type="ARBA" id="ARBA00022679"/>
    </source>
</evidence>
<evidence type="ECO:0000313" key="8">
    <source>
        <dbReference type="EMBL" id="MFC7137933.1"/>
    </source>
</evidence>
<keyword evidence="9" id="KW-1185">Reference proteome</keyword>
<dbReference type="InterPro" id="IPR003594">
    <property type="entry name" value="HATPase_dom"/>
</dbReference>
<feature type="domain" description="Histidine kinase" evidence="7">
    <location>
        <begin position="1"/>
        <end position="89"/>
    </location>
</feature>
<dbReference type="PANTHER" id="PTHR43711:SF1">
    <property type="entry name" value="HISTIDINE KINASE 1"/>
    <property type="match status" value="1"/>
</dbReference>
<dbReference type="EMBL" id="JBHSZG010000008">
    <property type="protein sequence ID" value="MFC7137933.1"/>
    <property type="molecule type" value="Genomic_DNA"/>
</dbReference>
<gene>
    <name evidence="8" type="ORF">ACFQRB_18765</name>
</gene>
<evidence type="ECO:0000256" key="5">
    <source>
        <dbReference type="ARBA" id="ARBA00023012"/>
    </source>
</evidence>
<dbReference type="Pfam" id="PF02518">
    <property type="entry name" value="HATPase_c"/>
    <property type="match status" value="1"/>
</dbReference>
<dbReference type="EC" id="2.7.13.3" evidence="2"/>
<evidence type="ECO:0000256" key="2">
    <source>
        <dbReference type="ARBA" id="ARBA00012438"/>
    </source>
</evidence>
<comment type="caution">
    <text evidence="8">The sequence shown here is derived from an EMBL/GenBank/DDBJ whole genome shotgun (WGS) entry which is preliminary data.</text>
</comment>
<dbReference type="GO" id="GO:0000160">
    <property type="term" value="P:phosphorelay signal transduction system"/>
    <property type="evidence" value="ECO:0007669"/>
    <property type="project" value="UniProtKB-KW"/>
</dbReference>
<dbReference type="InterPro" id="IPR004358">
    <property type="entry name" value="Sig_transdc_His_kin-like_C"/>
</dbReference>
<dbReference type="PROSITE" id="PS50109">
    <property type="entry name" value="HIS_KIN"/>
    <property type="match status" value="1"/>
</dbReference>
<dbReference type="Gene3D" id="3.30.565.10">
    <property type="entry name" value="Histidine kinase-like ATPase, C-terminal domain"/>
    <property type="match status" value="1"/>
</dbReference>
<evidence type="ECO:0000259" key="7">
    <source>
        <dbReference type="PROSITE" id="PS50109"/>
    </source>
</evidence>
<comment type="catalytic activity">
    <reaction evidence="1">
        <text>ATP + protein L-histidine = ADP + protein N-phospho-L-histidine.</text>
        <dbReference type="EC" id="2.7.13.3"/>
    </reaction>
</comment>
<dbReference type="AlphaFoldDB" id="A0ABD5XS74"/>
<name>A0ABD5XS74_9EURY</name>
<protein>
    <recommendedName>
        <fullName evidence="2">histidine kinase</fullName>
        <ecNumber evidence="2">2.7.13.3</ecNumber>
    </recommendedName>
</protein>
<keyword evidence="4 8" id="KW-0418">Kinase</keyword>
<dbReference type="GO" id="GO:0004673">
    <property type="term" value="F:protein histidine kinase activity"/>
    <property type="evidence" value="ECO:0007669"/>
    <property type="project" value="UniProtKB-EC"/>
</dbReference>
<proteinExistence type="predicted"/>
<feature type="region of interest" description="Disordered" evidence="6">
    <location>
        <begin position="79"/>
        <end position="99"/>
    </location>
</feature>
<accession>A0ABD5XS74</accession>
<evidence type="ECO:0000256" key="1">
    <source>
        <dbReference type="ARBA" id="ARBA00000085"/>
    </source>
</evidence>
<dbReference type="PRINTS" id="PR00344">
    <property type="entry name" value="BCTRLSENSOR"/>
</dbReference>
<dbReference type="Proteomes" id="UP001596368">
    <property type="component" value="Unassembled WGS sequence"/>
</dbReference>
<sequence>MENLLRNAVDHGGDGVTVTVGDCDGGFFLEDDGPGIDTVEGGDVFEAGISTANGGTGFGLAIVSRIVDAHGWSVDVTESESGGARFEITDADAGTERPA</sequence>